<dbReference type="GO" id="GO:0006382">
    <property type="term" value="P:adenosine to inosine editing"/>
    <property type="evidence" value="ECO:0007669"/>
    <property type="project" value="TreeGrafter"/>
</dbReference>
<dbReference type="Pfam" id="PF02137">
    <property type="entry name" value="A_deamin"/>
    <property type="match status" value="1"/>
</dbReference>
<protein>
    <submittedName>
        <fullName evidence="2">Adenosine deaminase/editase</fullName>
    </submittedName>
</protein>
<feature type="non-terminal residue" evidence="2">
    <location>
        <position position="420"/>
    </location>
</feature>
<evidence type="ECO:0000259" key="1">
    <source>
        <dbReference type="PROSITE" id="PS50141"/>
    </source>
</evidence>
<dbReference type="OrthoDB" id="10268011at2759"/>
<comment type="caution">
    <text evidence="2">The sequence shown here is derived from an EMBL/GenBank/DDBJ whole genome shotgun (WGS) entry which is preliminary data.</text>
</comment>
<dbReference type="GO" id="GO:0008251">
    <property type="term" value="F:tRNA-specific adenosine deaminase activity"/>
    <property type="evidence" value="ECO:0007669"/>
    <property type="project" value="TreeGrafter"/>
</dbReference>
<dbReference type="STRING" id="1314790.A0A1Y1WTU5"/>
<organism evidence="2 3">
    <name type="scientific">Basidiobolus meristosporus CBS 931.73</name>
    <dbReference type="NCBI Taxonomy" id="1314790"/>
    <lineage>
        <taxon>Eukaryota</taxon>
        <taxon>Fungi</taxon>
        <taxon>Fungi incertae sedis</taxon>
        <taxon>Zoopagomycota</taxon>
        <taxon>Entomophthoromycotina</taxon>
        <taxon>Basidiobolomycetes</taxon>
        <taxon>Basidiobolales</taxon>
        <taxon>Basidiobolaceae</taxon>
        <taxon>Basidiobolus</taxon>
    </lineage>
</organism>
<dbReference type="GO" id="GO:0003725">
    <property type="term" value="F:double-stranded RNA binding"/>
    <property type="evidence" value="ECO:0007669"/>
    <property type="project" value="TreeGrafter"/>
</dbReference>
<dbReference type="AlphaFoldDB" id="A0A1Y1WTU5"/>
<dbReference type="FunCoup" id="A0A1Y1WTU5">
    <property type="interactions" value="567"/>
</dbReference>
<reference evidence="2 3" key="1">
    <citation type="submission" date="2016-07" db="EMBL/GenBank/DDBJ databases">
        <title>Pervasive Adenine N6-methylation of Active Genes in Fungi.</title>
        <authorList>
            <consortium name="DOE Joint Genome Institute"/>
            <person name="Mondo S.J."/>
            <person name="Dannebaum R.O."/>
            <person name="Kuo R.C."/>
            <person name="Labutti K."/>
            <person name="Haridas S."/>
            <person name="Kuo A."/>
            <person name="Salamov A."/>
            <person name="Ahrendt S.R."/>
            <person name="Lipzen A."/>
            <person name="Sullivan W."/>
            <person name="Andreopoulos W.B."/>
            <person name="Clum A."/>
            <person name="Lindquist E."/>
            <person name="Daum C."/>
            <person name="Ramamoorthy G.K."/>
            <person name="Gryganskyi A."/>
            <person name="Culley D."/>
            <person name="Magnuson J.K."/>
            <person name="James T.Y."/>
            <person name="O'Malley M.A."/>
            <person name="Stajich J.E."/>
            <person name="Spatafora J.W."/>
            <person name="Visel A."/>
            <person name="Grigoriev I.V."/>
        </authorList>
    </citation>
    <scope>NUCLEOTIDE SEQUENCE [LARGE SCALE GENOMIC DNA]</scope>
    <source>
        <strain evidence="2 3">CBS 931.73</strain>
    </source>
</reference>
<accession>A0A1Y1WTU5</accession>
<dbReference type="GO" id="GO:0005730">
    <property type="term" value="C:nucleolus"/>
    <property type="evidence" value="ECO:0007669"/>
    <property type="project" value="TreeGrafter"/>
</dbReference>
<keyword evidence="3" id="KW-1185">Reference proteome</keyword>
<dbReference type="PANTHER" id="PTHR10910:SF62">
    <property type="entry name" value="AT07585P-RELATED"/>
    <property type="match status" value="1"/>
</dbReference>
<dbReference type="InterPro" id="IPR002466">
    <property type="entry name" value="A_deamin"/>
</dbReference>
<dbReference type="GO" id="GO:0005737">
    <property type="term" value="C:cytoplasm"/>
    <property type="evidence" value="ECO:0007669"/>
    <property type="project" value="TreeGrafter"/>
</dbReference>
<dbReference type="GO" id="GO:0006396">
    <property type="term" value="P:RNA processing"/>
    <property type="evidence" value="ECO:0007669"/>
    <property type="project" value="InterPro"/>
</dbReference>
<proteinExistence type="predicted"/>
<name>A0A1Y1WTU5_9FUNG</name>
<sequence>MSTFRCEEADFPDQLARKCQEAFDALPKQGKPIVRGNKVEWTVLAGILMAKPKDGPGYELQCLSIGTGLKCLSSSKLPTNGDALHDSHAEIIARRGFIRYLLDQTLIVAKGGKSDILKIGDTDQKSGTPFELVSPDITFHMYVSHCPCGDASTTPLANEQSAESYESFKKRKTFDEAQKVAKSSEVVDKNVEEVSETAPPSGNNLKRGRVDYDRVNVLRTKPGRGDAEPTLSMSCSDKIARWNVLGLQSAMLSLLMPPIYLASITIGDLFDEESVIRALCTRVEGITDLPPSFHPQKIGVFHTKEPFRWSKGSLKLTNPESTLVPSPSAINWVLNQPKSEAIVNGRKQGARPGKDGKYPIKTRSALSKASLFGHFVDIVSQYPPSLTPDSLRSVDLAKLTYLQLKQSSARYSQAKDELLR</sequence>
<dbReference type="PROSITE" id="PS50141">
    <property type="entry name" value="A_DEAMIN_EDITASE"/>
    <property type="match status" value="1"/>
</dbReference>
<evidence type="ECO:0000313" key="2">
    <source>
        <dbReference type="EMBL" id="ORX76728.1"/>
    </source>
</evidence>
<feature type="domain" description="A to I editase" evidence="1">
    <location>
        <begin position="64"/>
        <end position="420"/>
    </location>
</feature>
<dbReference type="Proteomes" id="UP000193498">
    <property type="component" value="Unassembled WGS sequence"/>
</dbReference>
<dbReference type="InParanoid" id="A0A1Y1WTU5"/>
<evidence type="ECO:0000313" key="3">
    <source>
        <dbReference type="Proteomes" id="UP000193498"/>
    </source>
</evidence>
<gene>
    <name evidence="2" type="ORF">K493DRAFT_412541</name>
</gene>
<dbReference type="PANTHER" id="PTHR10910">
    <property type="entry name" value="EUKARYOTE SPECIFIC DSRNA BINDING PROTEIN"/>
    <property type="match status" value="1"/>
</dbReference>
<dbReference type="SMART" id="SM00552">
    <property type="entry name" value="ADEAMc"/>
    <property type="match status" value="1"/>
</dbReference>
<dbReference type="GO" id="GO:0003726">
    <property type="term" value="F:double-stranded RNA adenosine deaminase activity"/>
    <property type="evidence" value="ECO:0007669"/>
    <property type="project" value="TreeGrafter"/>
</dbReference>
<dbReference type="EMBL" id="MCFE01000922">
    <property type="protein sequence ID" value="ORX76728.1"/>
    <property type="molecule type" value="Genomic_DNA"/>
</dbReference>